<dbReference type="EMBL" id="CAJHJT010000056">
    <property type="protein sequence ID" value="CAD7014738.1"/>
    <property type="molecule type" value="Genomic_DNA"/>
</dbReference>
<evidence type="ECO:0000313" key="17">
    <source>
        <dbReference type="EMBL" id="CAD7014738.1"/>
    </source>
</evidence>
<evidence type="ECO:0000256" key="1">
    <source>
        <dbReference type="ARBA" id="ARBA00001974"/>
    </source>
</evidence>
<dbReference type="GO" id="GO:0003904">
    <property type="term" value="F:deoxyribodipyrimidine photo-lyase activity"/>
    <property type="evidence" value="ECO:0007669"/>
    <property type="project" value="UniProtKB-EC"/>
</dbReference>
<evidence type="ECO:0000256" key="8">
    <source>
        <dbReference type="ARBA" id="ARBA00023125"/>
    </source>
</evidence>
<dbReference type="GeneID" id="101449665"/>
<keyword evidence="8" id="KW-0238">DNA-binding</keyword>
<comment type="cofactor">
    <cofactor evidence="1">
        <name>FAD</name>
        <dbReference type="ChEBI" id="CHEBI:57692"/>
    </cofactor>
</comment>
<evidence type="ECO:0000256" key="6">
    <source>
        <dbReference type="ARBA" id="ARBA00022763"/>
    </source>
</evidence>
<dbReference type="InterPro" id="IPR008148">
    <property type="entry name" value="DNA_photolyase_2"/>
</dbReference>
<name>W8BWG3_CERCA</name>
<keyword evidence="10 18" id="KW-0456">Lyase</keyword>
<evidence type="ECO:0000256" key="10">
    <source>
        <dbReference type="ARBA" id="ARBA00023239"/>
    </source>
</evidence>
<evidence type="ECO:0000256" key="14">
    <source>
        <dbReference type="ARBA" id="ARBA00083107"/>
    </source>
</evidence>
<feature type="region of interest" description="Disordered" evidence="15">
    <location>
        <begin position="1"/>
        <end position="31"/>
    </location>
</feature>
<dbReference type="FunFam" id="1.25.40.80:FF:000004">
    <property type="entry name" value="Deoxyribodipyrimidine photolyase"/>
    <property type="match status" value="1"/>
</dbReference>
<dbReference type="Pfam" id="PF00875">
    <property type="entry name" value="DNA_photolyase"/>
    <property type="match status" value="1"/>
</dbReference>
<dbReference type="PROSITE" id="PS51645">
    <property type="entry name" value="PHR_CRY_ALPHA_BETA"/>
    <property type="match status" value="1"/>
</dbReference>
<keyword evidence="9" id="KW-0234">DNA repair</keyword>
<dbReference type="SUPFAM" id="SSF48173">
    <property type="entry name" value="Cryptochrome/photolyase FAD-binding domain"/>
    <property type="match status" value="1"/>
</dbReference>
<dbReference type="Gene3D" id="3.40.50.620">
    <property type="entry name" value="HUPs"/>
    <property type="match status" value="1"/>
</dbReference>
<reference evidence="17" key="3">
    <citation type="submission" date="2020-11" db="EMBL/GenBank/DDBJ databases">
        <authorList>
            <person name="Whitehead M."/>
        </authorList>
    </citation>
    <scope>NUCLEOTIDE SEQUENCE</scope>
    <source>
        <strain evidence="17">EGII</strain>
    </source>
</reference>
<keyword evidence="7" id="KW-0274">FAD</keyword>
<organism evidence="18">
    <name type="scientific">Ceratitis capitata</name>
    <name type="common">Mediterranean fruit fly</name>
    <name type="synonym">Tephritis capitata</name>
    <dbReference type="NCBI Taxonomy" id="7213"/>
    <lineage>
        <taxon>Eukaryota</taxon>
        <taxon>Metazoa</taxon>
        <taxon>Ecdysozoa</taxon>
        <taxon>Arthropoda</taxon>
        <taxon>Hexapoda</taxon>
        <taxon>Insecta</taxon>
        <taxon>Pterygota</taxon>
        <taxon>Neoptera</taxon>
        <taxon>Endopterygota</taxon>
        <taxon>Diptera</taxon>
        <taxon>Brachycera</taxon>
        <taxon>Muscomorpha</taxon>
        <taxon>Tephritoidea</taxon>
        <taxon>Tephritidae</taxon>
        <taxon>Ceratitis</taxon>
        <taxon>Ceratitis</taxon>
    </lineage>
</organism>
<evidence type="ECO:0000259" key="16">
    <source>
        <dbReference type="PROSITE" id="PS51645"/>
    </source>
</evidence>
<gene>
    <name evidence="18" type="primary">PHR</name>
    <name evidence="17" type="ORF">CCAP1982_LOCUS22716</name>
</gene>
<dbReference type="InterPro" id="IPR036134">
    <property type="entry name" value="Crypto/Photolyase_FAD-like_sf"/>
</dbReference>
<dbReference type="EC" id="4.1.99.3" evidence="3"/>
<keyword evidence="5" id="KW-0285">Flavoprotein</keyword>
<evidence type="ECO:0000256" key="4">
    <source>
        <dbReference type="ARBA" id="ARBA00014046"/>
    </source>
</evidence>
<dbReference type="NCBIfam" id="TIGR00591">
    <property type="entry name" value="phr2"/>
    <property type="match status" value="1"/>
</dbReference>
<evidence type="ECO:0000256" key="7">
    <source>
        <dbReference type="ARBA" id="ARBA00022827"/>
    </source>
</evidence>
<evidence type="ECO:0000256" key="15">
    <source>
        <dbReference type="SAM" id="MobiDB-lite"/>
    </source>
</evidence>
<comment type="catalytic activity">
    <reaction evidence="12">
        <text>cyclobutadipyrimidine (in DNA) = 2 pyrimidine residues (in DNA).</text>
        <dbReference type="EC" id="4.1.99.3"/>
    </reaction>
</comment>
<evidence type="ECO:0000313" key="19">
    <source>
        <dbReference type="Proteomes" id="UP000606786"/>
    </source>
</evidence>
<dbReference type="Gene3D" id="1.10.579.10">
    <property type="entry name" value="DNA Cyclobutane Dipyrimidine Photolyase, subunit A, domain 3"/>
    <property type="match status" value="1"/>
</dbReference>
<reference evidence="18" key="1">
    <citation type="submission" date="2013-07" db="EMBL/GenBank/DDBJ databases">
        <authorList>
            <person name="Geib S."/>
        </authorList>
    </citation>
    <scope>NUCLEOTIDE SEQUENCE</scope>
</reference>
<dbReference type="PANTHER" id="PTHR10211:SF0">
    <property type="entry name" value="DEOXYRIBODIPYRIMIDINE PHOTO-LYASE"/>
    <property type="match status" value="1"/>
</dbReference>
<sequence>MRRLRSFTDTKKYSLHKETESSSPEETNAKHVPTLKVIKKTTDGDISKESLCQKRLATAVSISEFPFNKKRVRVLSNESRVSESLCGGILYWMYRDVRVQDNWAFLFAQRLALKFELPLLIAYIISPLDQVTTLRQYDFLLGGLEEVERECKDLLIPFHLCVGDTAVCLPEFVRNHKIAAVVCDFTPLREQLQCVEQVKAALPVNVPFTQVDSHNIVPLWISSDKQEFVAYFMRRRINARLNEFLTEFPPVVEHPYNNKNTMNIKSIEWKQVRASLQCDHSVEPVKWLEPGYTMACAQLQSFCVERLAIYSAKRNDPTVNALSGLSPWLHFGQISAQRCILEVMRYQSQYKDSVEAFCDEAIVHRELADNFCYYNKNYDNLKGLYPWAIKTLEEHRTDERNPTYAFTEFEGASTHDDLWNAAQMQLVHEGKMHGFLRMYWAKKILEWSSSPEVALKTAIHLNDKYSLDARDPNGYVGCMWSIGGLHDHGYPNRPIFGKVRYMNYNGCQRKFDVKAFVAQYNPNCKTE</sequence>
<dbReference type="EMBL" id="GAMC01005300">
    <property type="protein sequence ID" value="JAC01256.1"/>
    <property type="molecule type" value="mRNA"/>
</dbReference>
<dbReference type="KEGG" id="ccat:101449665"/>
<keyword evidence="6" id="KW-0227">DNA damage</keyword>
<comment type="function">
    <text evidence="13">Involved in repair of UV radiation-induced DNA damage. Catalyzes the light-dependent monomerization (300-600 nm) of cyclobutyl pyrimidine dimers (in cis-syn configuration), which are formed between adjacent bases on the same DNA strand upon exposure to ultraviolet radiation.</text>
</comment>
<proteinExistence type="evidence at transcript level"/>
<feature type="compositionally biased region" description="Basic and acidic residues" evidence="15">
    <location>
        <begin position="1"/>
        <end position="20"/>
    </location>
</feature>
<dbReference type="GO" id="GO:0009650">
    <property type="term" value="P:UV protection"/>
    <property type="evidence" value="ECO:0007669"/>
    <property type="project" value="UniProtKB-ARBA"/>
</dbReference>
<dbReference type="AlphaFoldDB" id="W8BWG3"/>
<evidence type="ECO:0000256" key="3">
    <source>
        <dbReference type="ARBA" id="ARBA00013149"/>
    </source>
</evidence>
<dbReference type="Gene3D" id="1.25.40.80">
    <property type="match status" value="1"/>
</dbReference>
<evidence type="ECO:0000256" key="13">
    <source>
        <dbReference type="ARBA" id="ARBA00059220"/>
    </source>
</evidence>
<dbReference type="FunFam" id="3.40.50.620:FF:000110">
    <property type="entry name" value="Deoxyribodipyrimidine photolyase"/>
    <property type="match status" value="1"/>
</dbReference>
<dbReference type="FunFam" id="1.10.579.10:FF:000002">
    <property type="entry name" value="Deoxyribodipyrimidine photolyase"/>
    <property type="match status" value="1"/>
</dbReference>
<evidence type="ECO:0000256" key="2">
    <source>
        <dbReference type="ARBA" id="ARBA00006409"/>
    </source>
</evidence>
<dbReference type="InterPro" id="IPR052219">
    <property type="entry name" value="Photolyase_Class-2"/>
</dbReference>
<evidence type="ECO:0000256" key="5">
    <source>
        <dbReference type="ARBA" id="ARBA00022630"/>
    </source>
</evidence>
<evidence type="ECO:0000313" key="18">
    <source>
        <dbReference type="EMBL" id="JAC01254.1"/>
    </source>
</evidence>
<dbReference type="GO" id="GO:0000719">
    <property type="term" value="P:photoreactive repair"/>
    <property type="evidence" value="ECO:0007669"/>
    <property type="project" value="TreeGrafter"/>
</dbReference>
<dbReference type="PANTHER" id="PTHR10211">
    <property type="entry name" value="DEOXYRIBODIPYRIMIDINE PHOTOLYASE"/>
    <property type="match status" value="1"/>
</dbReference>
<dbReference type="GO" id="GO:0003677">
    <property type="term" value="F:DNA binding"/>
    <property type="evidence" value="ECO:0007669"/>
    <property type="project" value="UniProtKB-KW"/>
</dbReference>
<evidence type="ECO:0000256" key="9">
    <source>
        <dbReference type="ARBA" id="ARBA00023204"/>
    </source>
</evidence>
<dbReference type="SUPFAM" id="SSF52425">
    <property type="entry name" value="Cryptochrome/photolyase, N-terminal domain"/>
    <property type="match status" value="1"/>
</dbReference>
<dbReference type="EMBL" id="GAMC01005302">
    <property type="protein sequence ID" value="JAC01254.1"/>
    <property type="molecule type" value="mRNA"/>
</dbReference>
<reference evidence="18" key="2">
    <citation type="journal article" date="2014" name="BMC Genomics">
        <title>A genomic perspective to assessing quality of mass-reared SIT flies used in Mediterranean fruit fly (Ceratitis capitata) eradication in California.</title>
        <authorList>
            <person name="Calla B."/>
            <person name="Hall B."/>
            <person name="Hou S."/>
            <person name="Geib S.M."/>
        </authorList>
    </citation>
    <scope>NUCLEOTIDE SEQUENCE</scope>
</reference>
<dbReference type="OrthoDB" id="496749at2759"/>
<dbReference type="InterPro" id="IPR036155">
    <property type="entry name" value="Crypto/Photolyase_N_sf"/>
</dbReference>
<evidence type="ECO:0000256" key="12">
    <source>
        <dbReference type="ARBA" id="ARBA00033999"/>
    </source>
</evidence>
<keyword evidence="19" id="KW-1185">Reference proteome</keyword>
<comment type="similarity">
    <text evidence="2">Belongs to the DNA photolyase class-2 family.</text>
</comment>
<evidence type="ECO:0000256" key="11">
    <source>
        <dbReference type="ARBA" id="ARBA00031671"/>
    </source>
</evidence>
<dbReference type="Proteomes" id="UP000606786">
    <property type="component" value="Unassembled WGS sequence"/>
</dbReference>
<protein>
    <recommendedName>
        <fullName evidence="4">Deoxyribodipyrimidine photo-lyase</fullName>
        <ecNumber evidence="3">4.1.99.3</ecNumber>
    </recommendedName>
    <alternativeName>
        <fullName evidence="11">DNA photolyase</fullName>
    </alternativeName>
    <alternativeName>
        <fullName evidence="14">Photoreactivating enzyme</fullName>
    </alternativeName>
</protein>
<dbReference type="InterPro" id="IPR014729">
    <property type="entry name" value="Rossmann-like_a/b/a_fold"/>
</dbReference>
<dbReference type="InterPro" id="IPR006050">
    <property type="entry name" value="DNA_photolyase_N"/>
</dbReference>
<feature type="domain" description="Photolyase/cryptochrome alpha/beta" evidence="16">
    <location>
        <begin position="87"/>
        <end position="219"/>
    </location>
</feature>
<accession>W8BWG3</accession>